<evidence type="ECO:0000313" key="2">
    <source>
        <dbReference type="Proteomes" id="UP000028828"/>
    </source>
</evidence>
<comment type="caution">
    <text evidence="1">The sequence shown here is derived from an EMBL/GenBank/DDBJ whole genome shotgun (WGS) entry which is preliminary data.</text>
</comment>
<dbReference type="EMBL" id="AEYI02001353">
    <property type="protein sequence ID" value="KFG38438.1"/>
    <property type="molecule type" value="Genomic_DNA"/>
</dbReference>
<reference evidence="1 2" key="1">
    <citation type="submission" date="2014-03" db="EMBL/GenBank/DDBJ databases">
        <authorList>
            <person name="Sibley D."/>
            <person name="Venepally P."/>
            <person name="Karamycheva S."/>
            <person name="Hadjithomas M."/>
            <person name="Khan A."/>
            <person name="Brunk B."/>
            <person name="Roos D."/>
            <person name="Caler E."/>
            <person name="Lorenzi H."/>
        </authorList>
    </citation>
    <scope>NUCLEOTIDE SEQUENCE [LARGE SCALE GENOMIC DNA]</scope>
    <source>
        <strain evidence="2">p89</strain>
    </source>
</reference>
<accession>A0A086K220</accession>
<dbReference type="OrthoDB" id="329462at2759"/>
<proteinExistence type="predicted"/>
<dbReference type="VEuPathDB" id="ToxoDB:TGP89_219610"/>
<name>A0A086K220_TOXGO</name>
<gene>
    <name evidence="1" type="ORF">TGP89_219610</name>
</gene>
<protein>
    <submittedName>
        <fullName evidence="1">Uncharacterized protein</fullName>
    </submittedName>
</protein>
<evidence type="ECO:0000313" key="1">
    <source>
        <dbReference type="EMBL" id="KFG38438.1"/>
    </source>
</evidence>
<sequence>MSSDDNRFAHNGLSTNFFEVIHYFKLTHMDDLLVVPQGDTGTAELDDDTVRLSEACVSNWFAPVDDVQEETTTVPDSVRCAGGDEDVSETDKSTCCEDAVVSRGASSPKKRSRFVMRPNEAHFSMPSLQDLPSRSVSGILQWYRAASKKLMALHKLAEEGDKKSCETRDASRELPENVAALPNQRALVAHQRQLLIDLASSTAVVFQTK</sequence>
<dbReference type="AlphaFoldDB" id="A0A086K220"/>
<dbReference type="Proteomes" id="UP000028828">
    <property type="component" value="Unassembled WGS sequence"/>
</dbReference>
<organism evidence="1 2">
    <name type="scientific">Toxoplasma gondii p89</name>
    <dbReference type="NCBI Taxonomy" id="943119"/>
    <lineage>
        <taxon>Eukaryota</taxon>
        <taxon>Sar</taxon>
        <taxon>Alveolata</taxon>
        <taxon>Apicomplexa</taxon>
        <taxon>Conoidasida</taxon>
        <taxon>Coccidia</taxon>
        <taxon>Eucoccidiorida</taxon>
        <taxon>Eimeriorina</taxon>
        <taxon>Sarcocystidae</taxon>
        <taxon>Toxoplasma</taxon>
    </lineage>
</organism>